<evidence type="ECO:0000256" key="1">
    <source>
        <dbReference type="SAM" id="Phobius"/>
    </source>
</evidence>
<dbReference type="Ensembl" id="ENSHHUT00000025478.1">
    <property type="protein sequence ID" value="ENSHHUP00000024551.1"/>
    <property type="gene ID" value="ENSHHUG00000015387.1"/>
</dbReference>
<dbReference type="PANTHER" id="PTHR33645:SF11">
    <property type="entry name" value="AMINOPEPTIDASE (DUF3754)"/>
    <property type="match status" value="1"/>
</dbReference>
<proteinExistence type="predicted"/>
<organism evidence="2 3">
    <name type="scientific">Hucho hucho</name>
    <name type="common">huchen</name>
    <dbReference type="NCBI Taxonomy" id="62062"/>
    <lineage>
        <taxon>Eukaryota</taxon>
        <taxon>Metazoa</taxon>
        <taxon>Chordata</taxon>
        <taxon>Craniata</taxon>
        <taxon>Vertebrata</taxon>
        <taxon>Euteleostomi</taxon>
        <taxon>Actinopterygii</taxon>
        <taxon>Neopterygii</taxon>
        <taxon>Teleostei</taxon>
        <taxon>Protacanthopterygii</taxon>
        <taxon>Salmoniformes</taxon>
        <taxon>Salmonidae</taxon>
        <taxon>Salmoninae</taxon>
        <taxon>Hucho</taxon>
    </lineage>
</organism>
<reference evidence="2" key="2">
    <citation type="submission" date="2025-08" db="UniProtKB">
        <authorList>
            <consortium name="Ensembl"/>
        </authorList>
    </citation>
    <scope>IDENTIFICATION</scope>
</reference>
<evidence type="ECO:0000313" key="3">
    <source>
        <dbReference type="Proteomes" id="UP000314982"/>
    </source>
</evidence>
<reference evidence="3" key="1">
    <citation type="submission" date="2018-06" db="EMBL/GenBank/DDBJ databases">
        <title>Genome assembly of Danube salmon.</title>
        <authorList>
            <person name="Macqueen D.J."/>
            <person name="Gundappa M.K."/>
        </authorList>
    </citation>
    <scope>NUCLEOTIDE SEQUENCE [LARGE SCALE GENOMIC DNA]</scope>
</reference>
<keyword evidence="1" id="KW-0472">Membrane</keyword>
<dbReference type="Pfam" id="PF12576">
    <property type="entry name" value="DUF3754"/>
    <property type="match status" value="1"/>
</dbReference>
<dbReference type="AlphaFoldDB" id="A0A4W5LF69"/>
<evidence type="ECO:0008006" key="4">
    <source>
        <dbReference type="Google" id="ProtNLM"/>
    </source>
</evidence>
<dbReference type="PANTHER" id="PTHR33645">
    <property type="entry name" value="AMINOPEPTIDASE (DUF3754)"/>
    <property type="match status" value="1"/>
</dbReference>
<dbReference type="STRING" id="62062.ENSHHUP00000024551"/>
<accession>A0A4W5LF69</accession>
<protein>
    <recommendedName>
        <fullName evidence="4">DUF3754 domain-containing protein</fullName>
    </recommendedName>
</protein>
<evidence type="ECO:0000313" key="2">
    <source>
        <dbReference type="Ensembl" id="ENSHHUP00000024551.1"/>
    </source>
</evidence>
<dbReference type="InterPro" id="IPR022227">
    <property type="entry name" value="DUF3754"/>
</dbReference>
<feature type="transmembrane region" description="Helical" evidence="1">
    <location>
        <begin position="254"/>
        <end position="274"/>
    </location>
</feature>
<sequence>MVSSNYNSNNITEWLVEIPPSFGMTILWNPLCSQYDMKQEHYIPFDKEFLLEQQLVEYAEDEKEVEDFKKLFDIIEHYFHYEAFNLIRNLKQNYAAFDPDLNPKERAAYIGKSKFTVFKETLLKVLDRGNYSRVDQKTLDNAFKDSDLIGLKLAIDLDAYKEYEIYVRGQHKTTEKVTKFFFWKKEVAIEYYDRVMIYLNYHDANYYSKKKTSLDKMLIDPGSIVLKIFKRVPKNDLETIFPNAVPMMSKTDKLLLWVPGLVGGISLLSAIDLLNSKTSLNQGLIALGILAAYLFRQYNNFVNKKIKYSKMLSDSLYFKNLGNNSGAFYSLLNSSEEEVLKETILAYSFLNRSKTPLTELELDHQIESWFKTKHNTDLDFDVKEALQKLKNAGLASETNGKWKVIPLDEALIRIDEIWDGVFEYNQLAMN</sequence>
<keyword evidence="3" id="KW-1185">Reference proteome</keyword>
<keyword evidence="1" id="KW-0812">Transmembrane</keyword>
<keyword evidence="1" id="KW-1133">Transmembrane helix</keyword>
<reference evidence="2" key="3">
    <citation type="submission" date="2025-09" db="UniProtKB">
        <authorList>
            <consortium name="Ensembl"/>
        </authorList>
    </citation>
    <scope>IDENTIFICATION</scope>
</reference>
<dbReference type="Proteomes" id="UP000314982">
    <property type="component" value="Unassembled WGS sequence"/>
</dbReference>
<name>A0A4W5LF69_9TELE</name>
<feature type="transmembrane region" description="Helical" evidence="1">
    <location>
        <begin position="280"/>
        <end position="298"/>
    </location>
</feature>